<protein>
    <recommendedName>
        <fullName evidence="5">Large ribosomal subunit protein bL25</fullName>
    </recommendedName>
    <alternativeName>
        <fullName evidence="5">General stress protein CTC</fullName>
    </alternativeName>
</protein>
<evidence type="ECO:0000259" key="7">
    <source>
        <dbReference type="Pfam" id="PF01386"/>
    </source>
</evidence>
<dbReference type="Gene3D" id="2.40.240.10">
    <property type="entry name" value="Ribosomal Protein L25, Chain P"/>
    <property type="match status" value="1"/>
</dbReference>
<name>A0A078M019_9BACL</name>
<dbReference type="GO" id="GO:0008097">
    <property type="term" value="F:5S rRNA binding"/>
    <property type="evidence" value="ECO:0007669"/>
    <property type="project" value="InterPro"/>
</dbReference>
<proteinExistence type="inferred from homology"/>
<dbReference type="InterPro" id="IPR020930">
    <property type="entry name" value="Ribosomal_uL5_bac-type"/>
</dbReference>
<dbReference type="InterPro" id="IPR020057">
    <property type="entry name" value="Ribosomal_bL25_b-dom"/>
</dbReference>
<dbReference type="SUPFAM" id="SSF50715">
    <property type="entry name" value="Ribosomal protein L25-like"/>
    <property type="match status" value="1"/>
</dbReference>
<dbReference type="InterPro" id="IPR037121">
    <property type="entry name" value="Ribosomal_bL25_C"/>
</dbReference>
<dbReference type="InterPro" id="IPR020056">
    <property type="entry name" value="Rbsml_bL25/Gln-tRNA_synth_N"/>
</dbReference>
<dbReference type="HAMAP" id="MF_01334">
    <property type="entry name" value="Ribosomal_bL25_CTC"/>
    <property type="match status" value="1"/>
</dbReference>
<dbReference type="InterPro" id="IPR001021">
    <property type="entry name" value="Ribosomal_bL25_long"/>
</dbReference>
<dbReference type="GO" id="GO:0022625">
    <property type="term" value="C:cytosolic large ribosomal subunit"/>
    <property type="evidence" value="ECO:0007669"/>
    <property type="project" value="TreeGrafter"/>
</dbReference>
<gene>
    <name evidence="5 9" type="primary">rplY</name>
    <name evidence="5" type="synonym">ctc</name>
    <name evidence="9" type="ORF">BN1050_00172</name>
</gene>
<dbReference type="PANTHER" id="PTHR33284:SF1">
    <property type="entry name" value="RIBOSOMAL PROTEIN L25_GLN-TRNA SYNTHETASE, ANTI-CODON-BINDING DOMAIN-CONTAINING PROTEIN"/>
    <property type="match status" value="1"/>
</dbReference>
<evidence type="ECO:0000256" key="1">
    <source>
        <dbReference type="ARBA" id="ARBA00022730"/>
    </source>
</evidence>
<keyword evidence="4 5" id="KW-0687">Ribonucleoprotein</keyword>
<feature type="compositionally biased region" description="Acidic residues" evidence="6">
    <location>
        <begin position="187"/>
        <end position="203"/>
    </location>
</feature>
<evidence type="ECO:0000256" key="6">
    <source>
        <dbReference type="SAM" id="MobiDB-lite"/>
    </source>
</evidence>
<dbReference type="InterPro" id="IPR011035">
    <property type="entry name" value="Ribosomal_bL25/Gln-tRNA_synth"/>
</dbReference>
<comment type="function">
    <text evidence="5">This is one of the proteins that binds to the 5S RNA in the ribosome where it forms part of the central protuberance.</text>
</comment>
<evidence type="ECO:0000259" key="8">
    <source>
        <dbReference type="Pfam" id="PF14693"/>
    </source>
</evidence>
<evidence type="ECO:0000256" key="2">
    <source>
        <dbReference type="ARBA" id="ARBA00022884"/>
    </source>
</evidence>
<dbReference type="HOGENOM" id="CLU_075939_2_0_9"/>
<dbReference type="NCBIfam" id="TIGR00731">
    <property type="entry name" value="bL25_bact_ctc"/>
    <property type="match status" value="1"/>
</dbReference>
<dbReference type="InterPro" id="IPR029751">
    <property type="entry name" value="Ribosomal_L25_dom"/>
</dbReference>
<feature type="domain" description="Large ribosomal subunit protein bL25 beta" evidence="8">
    <location>
        <begin position="102"/>
        <end position="183"/>
    </location>
</feature>
<dbReference type="Pfam" id="PF14693">
    <property type="entry name" value="Ribosomal_TL5_C"/>
    <property type="match status" value="1"/>
</dbReference>
<organism evidence="9">
    <name type="scientific">Metalysinibacillus saudimassiliensis</name>
    <dbReference type="NCBI Taxonomy" id="1461583"/>
    <lineage>
        <taxon>Bacteria</taxon>
        <taxon>Bacillati</taxon>
        <taxon>Bacillota</taxon>
        <taxon>Bacilli</taxon>
        <taxon>Bacillales</taxon>
        <taxon>Caryophanaceae</taxon>
        <taxon>Metalysinibacillus</taxon>
    </lineage>
</organism>
<keyword evidence="3 5" id="KW-0689">Ribosomal protein</keyword>
<dbReference type="AlphaFoldDB" id="A0A078M019"/>
<keyword evidence="2 5" id="KW-0694">RNA-binding</keyword>
<evidence type="ECO:0000313" key="9">
    <source>
        <dbReference type="EMBL" id="CDZ99575.1"/>
    </source>
</evidence>
<keyword evidence="1 5" id="KW-0699">rRNA-binding</keyword>
<comment type="similarity">
    <text evidence="5">Belongs to the bacterial ribosomal protein bL25 family. CTC subfamily.</text>
</comment>
<evidence type="ECO:0000256" key="4">
    <source>
        <dbReference type="ARBA" id="ARBA00023274"/>
    </source>
</evidence>
<dbReference type="Gene3D" id="2.170.120.20">
    <property type="entry name" value="Ribosomal protein L25, beta domain"/>
    <property type="match status" value="1"/>
</dbReference>
<dbReference type="NCBIfam" id="NF004133">
    <property type="entry name" value="PRK05618.2-4"/>
    <property type="match status" value="1"/>
</dbReference>
<evidence type="ECO:0000256" key="5">
    <source>
        <dbReference type="HAMAP-Rule" id="MF_01334"/>
    </source>
</evidence>
<dbReference type="GO" id="GO:0006412">
    <property type="term" value="P:translation"/>
    <property type="evidence" value="ECO:0007669"/>
    <property type="project" value="UniProtKB-UniRule"/>
</dbReference>
<evidence type="ECO:0000256" key="3">
    <source>
        <dbReference type="ARBA" id="ARBA00022980"/>
    </source>
</evidence>
<accession>A0A078M019</accession>
<dbReference type="EMBL" id="LN483073">
    <property type="protein sequence ID" value="CDZ99575.1"/>
    <property type="molecule type" value="Genomic_DNA"/>
</dbReference>
<feature type="region of interest" description="Disordered" evidence="6">
    <location>
        <begin position="183"/>
        <end position="203"/>
    </location>
</feature>
<dbReference type="PANTHER" id="PTHR33284">
    <property type="entry name" value="RIBOSOMAL PROTEIN L25/GLN-TRNA SYNTHETASE, ANTI-CODON-BINDING DOMAIN-CONTAINING PROTEIN"/>
    <property type="match status" value="1"/>
</dbReference>
<comment type="subunit">
    <text evidence="5">Part of the 50S ribosomal subunit; part of the 5S rRNA/L5/L18/L25 subcomplex. Contacts the 5S rRNA. Binds to the 5S rRNA independently of L5 and L18.</text>
</comment>
<reference evidence="9" key="1">
    <citation type="submission" date="2014-07" db="EMBL/GenBank/DDBJ databases">
        <authorList>
            <person name="Urmite Genomes Urmite Genomes"/>
        </authorList>
    </citation>
    <scope>NUCLEOTIDE SEQUENCE</scope>
    <source>
        <strain evidence="9">13S34_air</strain>
    </source>
</reference>
<dbReference type="GO" id="GO:0003735">
    <property type="term" value="F:structural constituent of ribosome"/>
    <property type="evidence" value="ECO:0007669"/>
    <property type="project" value="InterPro"/>
</dbReference>
<dbReference type="PATRIC" id="fig|1461583.4.peg.165"/>
<dbReference type="Pfam" id="PF01386">
    <property type="entry name" value="Ribosomal_L25p"/>
    <property type="match status" value="1"/>
</dbReference>
<sequence length="203" mass="22208">MNMNTVLKVEKREAGHRSTLTQLRNGGAVPGVLYGFKEETTPVQVNAAELTRYIQKNGRNGVYELEVEGKKINAVINEFQMDALKGRIIHLDFLAVDMTEELEVEVPIALVGTAAGTREGGVIMQPIREVTIKVKPSDIPEVLEVDVTELGIGDAIDVESIRDKFDFEILSEDEETLATVTAPTLAVEDEEGDEEAAEEPAAE</sequence>
<feature type="domain" description="Large ribosomal subunit protein bL25 L25" evidence="7">
    <location>
        <begin position="7"/>
        <end position="93"/>
    </location>
</feature>
<dbReference type="CDD" id="cd00495">
    <property type="entry name" value="Ribosomal_L25_TL5_CTC"/>
    <property type="match status" value="1"/>
</dbReference>